<dbReference type="PROSITE" id="PS50113">
    <property type="entry name" value="PAC"/>
    <property type="match status" value="1"/>
</dbReference>
<dbReference type="EC" id="2.7.13.3" evidence="2"/>
<keyword evidence="8" id="KW-0808">Transferase</keyword>
<dbReference type="InterPro" id="IPR005467">
    <property type="entry name" value="His_kinase_dom"/>
</dbReference>
<reference evidence="8 9" key="1">
    <citation type="submission" date="2017-04" db="EMBL/GenBank/DDBJ databases">
        <authorList>
            <person name="Afonso C.L."/>
            <person name="Miller P.J."/>
            <person name="Scott M.A."/>
            <person name="Spackman E."/>
            <person name="Goraichik I."/>
            <person name="Dimitrov K.M."/>
            <person name="Suarez D.L."/>
            <person name="Swayne D.E."/>
        </authorList>
    </citation>
    <scope>NUCLEOTIDE SEQUENCE [LARGE SCALE GENOMIC DNA]</scope>
    <source>
        <strain evidence="8 9">DSM 13146</strain>
    </source>
</reference>
<feature type="domain" description="Histidine kinase" evidence="5">
    <location>
        <begin position="282"/>
        <end position="503"/>
    </location>
</feature>
<dbReference type="Proteomes" id="UP000192783">
    <property type="component" value="Unassembled WGS sequence"/>
</dbReference>
<dbReference type="InterPro" id="IPR011006">
    <property type="entry name" value="CheY-like_superfamily"/>
</dbReference>
<keyword evidence="8" id="KW-0418">Kinase</keyword>
<evidence type="ECO:0000259" key="7">
    <source>
        <dbReference type="PROSITE" id="PS50113"/>
    </source>
</evidence>
<dbReference type="InterPro" id="IPR013656">
    <property type="entry name" value="PAS_4"/>
</dbReference>
<protein>
    <recommendedName>
        <fullName evidence="2">histidine kinase</fullName>
        <ecNumber evidence="2">2.7.13.3</ecNumber>
    </recommendedName>
</protein>
<dbReference type="InterPro" id="IPR001789">
    <property type="entry name" value="Sig_transdc_resp-reg_receiver"/>
</dbReference>
<dbReference type="InterPro" id="IPR004358">
    <property type="entry name" value="Sig_transdc_His_kin-like_C"/>
</dbReference>
<dbReference type="Pfam" id="PF02518">
    <property type="entry name" value="HATPase_c"/>
    <property type="match status" value="1"/>
</dbReference>
<dbReference type="Gene3D" id="3.30.450.20">
    <property type="entry name" value="PAS domain"/>
    <property type="match status" value="1"/>
</dbReference>
<feature type="modified residue" description="4-aspartylphosphate" evidence="4">
    <location>
        <position position="569"/>
    </location>
</feature>
<evidence type="ECO:0000256" key="4">
    <source>
        <dbReference type="PROSITE-ProRule" id="PRU00169"/>
    </source>
</evidence>
<dbReference type="PANTHER" id="PTHR43065">
    <property type="entry name" value="SENSOR HISTIDINE KINASE"/>
    <property type="match status" value="1"/>
</dbReference>
<dbReference type="CDD" id="cd00156">
    <property type="entry name" value="REC"/>
    <property type="match status" value="1"/>
</dbReference>
<evidence type="ECO:0000256" key="1">
    <source>
        <dbReference type="ARBA" id="ARBA00000085"/>
    </source>
</evidence>
<dbReference type="PROSITE" id="PS50109">
    <property type="entry name" value="HIS_KIN"/>
    <property type="match status" value="1"/>
</dbReference>
<keyword evidence="9" id="KW-1185">Reference proteome</keyword>
<dbReference type="AlphaFoldDB" id="A0A1W1XLE6"/>
<dbReference type="EMBL" id="FWXF01000010">
    <property type="protein sequence ID" value="SMC24644.1"/>
    <property type="molecule type" value="Genomic_DNA"/>
</dbReference>
<dbReference type="SUPFAM" id="SSF47384">
    <property type="entry name" value="Homodimeric domain of signal transducing histidine kinase"/>
    <property type="match status" value="1"/>
</dbReference>
<dbReference type="Gene3D" id="3.40.50.2300">
    <property type="match status" value="2"/>
</dbReference>
<dbReference type="Pfam" id="PF00072">
    <property type="entry name" value="Response_reg"/>
    <property type="match status" value="2"/>
</dbReference>
<dbReference type="InterPro" id="IPR036097">
    <property type="entry name" value="HisK_dim/P_sf"/>
</dbReference>
<dbReference type="PANTHER" id="PTHR43065:SF42">
    <property type="entry name" value="TWO-COMPONENT SENSOR PPRA"/>
    <property type="match status" value="1"/>
</dbReference>
<dbReference type="InterPro" id="IPR000700">
    <property type="entry name" value="PAS-assoc_C"/>
</dbReference>
<feature type="modified residue" description="4-aspartylphosphate" evidence="4">
    <location>
        <position position="54"/>
    </location>
</feature>
<feature type="domain" description="Response regulatory" evidence="6">
    <location>
        <begin position="5"/>
        <end position="120"/>
    </location>
</feature>
<evidence type="ECO:0000313" key="9">
    <source>
        <dbReference type="Proteomes" id="UP000192783"/>
    </source>
</evidence>
<dbReference type="InterPro" id="IPR003594">
    <property type="entry name" value="HATPase_dom"/>
</dbReference>
<proteinExistence type="predicted"/>
<dbReference type="InterPro" id="IPR036890">
    <property type="entry name" value="HATPase_C_sf"/>
</dbReference>
<dbReference type="CDD" id="cd00082">
    <property type="entry name" value="HisKA"/>
    <property type="match status" value="1"/>
</dbReference>
<evidence type="ECO:0000256" key="2">
    <source>
        <dbReference type="ARBA" id="ARBA00012438"/>
    </source>
</evidence>
<dbReference type="STRING" id="1121390.SAMN02746041_02077"/>
<dbReference type="GO" id="GO:0000155">
    <property type="term" value="F:phosphorelay sensor kinase activity"/>
    <property type="evidence" value="ECO:0007669"/>
    <property type="project" value="InterPro"/>
</dbReference>
<evidence type="ECO:0000259" key="5">
    <source>
        <dbReference type="PROSITE" id="PS50109"/>
    </source>
</evidence>
<evidence type="ECO:0000259" key="6">
    <source>
        <dbReference type="PROSITE" id="PS50110"/>
    </source>
</evidence>
<dbReference type="SMART" id="SM00387">
    <property type="entry name" value="HATPase_c"/>
    <property type="match status" value="1"/>
</dbReference>
<dbReference type="Gene3D" id="3.30.565.10">
    <property type="entry name" value="Histidine kinase-like ATPase, C-terminal domain"/>
    <property type="match status" value="1"/>
</dbReference>
<evidence type="ECO:0000313" key="8">
    <source>
        <dbReference type="EMBL" id="SMC24644.1"/>
    </source>
</evidence>
<dbReference type="Gene3D" id="1.10.287.130">
    <property type="match status" value="1"/>
</dbReference>
<keyword evidence="3 4" id="KW-0597">Phosphoprotein</keyword>
<dbReference type="RefSeq" id="WP_170920529.1">
    <property type="nucleotide sequence ID" value="NZ_FWXF01000010.1"/>
</dbReference>
<dbReference type="PROSITE" id="PS50110">
    <property type="entry name" value="RESPONSE_REGULATORY"/>
    <property type="match status" value="2"/>
</dbReference>
<dbReference type="InterPro" id="IPR035965">
    <property type="entry name" value="PAS-like_dom_sf"/>
</dbReference>
<feature type="domain" description="Response regulatory" evidence="6">
    <location>
        <begin position="518"/>
        <end position="634"/>
    </location>
</feature>
<dbReference type="PRINTS" id="PR00344">
    <property type="entry name" value="BCTRLSENSOR"/>
</dbReference>
<accession>A0A1W1XLE6</accession>
<dbReference type="InterPro" id="IPR003661">
    <property type="entry name" value="HisK_dim/P_dom"/>
</dbReference>
<feature type="domain" description="PAC" evidence="7">
    <location>
        <begin position="210"/>
        <end position="262"/>
    </location>
</feature>
<dbReference type="SUPFAM" id="SSF55785">
    <property type="entry name" value="PYP-like sensor domain (PAS domain)"/>
    <property type="match status" value="1"/>
</dbReference>
<dbReference type="SUPFAM" id="SSF55874">
    <property type="entry name" value="ATPase domain of HSP90 chaperone/DNA topoisomerase II/histidine kinase"/>
    <property type="match status" value="1"/>
</dbReference>
<dbReference type="SUPFAM" id="SSF52172">
    <property type="entry name" value="CheY-like"/>
    <property type="match status" value="2"/>
</dbReference>
<gene>
    <name evidence="8" type="ORF">SAMN02746041_02077</name>
</gene>
<organism evidence="8 9">
    <name type="scientific">Desulfacinum hydrothermale DSM 13146</name>
    <dbReference type="NCBI Taxonomy" id="1121390"/>
    <lineage>
        <taxon>Bacteria</taxon>
        <taxon>Pseudomonadati</taxon>
        <taxon>Thermodesulfobacteriota</taxon>
        <taxon>Syntrophobacteria</taxon>
        <taxon>Syntrophobacterales</taxon>
        <taxon>Syntrophobacteraceae</taxon>
        <taxon>Desulfacinum</taxon>
    </lineage>
</organism>
<dbReference type="SMART" id="SM00388">
    <property type="entry name" value="HisKA"/>
    <property type="match status" value="1"/>
</dbReference>
<sequence length="649" mass="71056">MKHPTILVVSDKEDACGFAARVLANEGHAVVSAHRGEAALNVLGKGAVEVMITDMRLPDMDVFDLLRAAKELDPSVEVIVLTTSGPKESAVASIKGGGTFLFLEKPLKDADQLTEAVRKALARRRARPPEQECLRSLSREKEWLETVTQHMRTGLAIIGRDYRVLWSNQVLRDLFGDPCDQPCYEFYNQRRNICPGCGVRRVFEAGAVKAIHEQQGLDARGNPVYSEIMATPITDDEGRVVAALEMVVPVTEKKLAEEKCLQLMERLERSKKMEAVATLAGGIAHKFNNLLTILLGHMDLMALHSSLDAPQLQSLSQMRDACLQMRDLTAQLLAYARGGKYQVEKRSFARFVEEAVPNLRYHLAPTVRLDVDAPEDTWLVEADYSQLKMVLSALLANAGEALSEAGTVRVACRNVMLDAEEAAELGGLSPGAYVHLMVRDDGHGMDAATLERAIEPFFSTRFQGRGLGLAAAYGIVRNHGGAIHLESQPGRGTTVHVYLPAADVPGPKAQSIPGGAGTVLFIEDEPLVRYIAEALFQELGHQTVFAETGEEALRILEESPEPFQWVFLDVILPDMHGSELFKRMRAVRPGLRVIVCSGFSRADEVQDLLESGALSFLKKPFTAAELQDAMARAQAAEADGDRSAPSEED</sequence>
<evidence type="ECO:0000256" key="3">
    <source>
        <dbReference type="ARBA" id="ARBA00022553"/>
    </source>
</evidence>
<dbReference type="Pfam" id="PF08448">
    <property type="entry name" value="PAS_4"/>
    <property type="match status" value="1"/>
</dbReference>
<name>A0A1W1XLE6_9BACT</name>
<comment type="catalytic activity">
    <reaction evidence="1">
        <text>ATP + protein L-histidine = ADP + protein N-phospho-L-histidine.</text>
        <dbReference type="EC" id="2.7.13.3"/>
    </reaction>
</comment>
<dbReference type="SMART" id="SM00448">
    <property type="entry name" value="REC"/>
    <property type="match status" value="2"/>
</dbReference>